<dbReference type="SUPFAM" id="SSF53271">
    <property type="entry name" value="PRTase-like"/>
    <property type="match status" value="1"/>
</dbReference>
<evidence type="ECO:0000313" key="5">
    <source>
        <dbReference type="Proteomes" id="UP001059859"/>
    </source>
</evidence>
<dbReference type="Pfam" id="PF00156">
    <property type="entry name" value="Pribosyltran"/>
    <property type="match status" value="1"/>
</dbReference>
<keyword evidence="5" id="KW-1185">Reference proteome</keyword>
<dbReference type="EMBL" id="CP104275">
    <property type="protein sequence ID" value="UWX96316.1"/>
    <property type="molecule type" value="Genomic_DNA"/>
</dbReference>
<feature type="domain" description="Phosphoribosyltransferase" evidence="3">
    <location>
        <begin position="247"/>
        <end position="294"/>
    </location>
</feature>
<dbReference type="InterPro" id="IPR029057">
    <property type="entry name" value="PRTase-like"/>
</dbReference>
<sequence>MDTPPGQLDRLLYSRTGQRFAAAAAGLAAVLAPVSCVVCGAPDSSLCSACAVRIRRGTLHPYPAQEGADALPAAEPVLPRPAPEDTDSFTPLPVMAAGPYSGGLARTLLAFKNRGHTDLAGFLAPVLAGVLQAAVLEVRQTAVVHPLVLVPVPGTGASRRKRGYVPLMLLLKRVRHRRLLPAGCTVASLVSPAKGHGPAGALQRLWNEGAWGPGRPGPGAPRSPGPQKGLGRSARRRNVRGTMTAGPSGALAGVHCLVLDDVLTTGATIAETVRALRAAGAKVLGAAVIAATPAPSRNTGPAFPAVPGVLGAGGGNGIARRE</sequence>
<dbReference type="GO" id="GO:0016757">
    <property type="term" value="F:glycosyltransferase activity"/>
    <property type="evidence" value="ECO:0007669"/>
    <property type="project" value="UniProtKB-KW"/>
</dbReference>
<proteinExistence type="inferred from homology"/>
<organism evidence="4 5">
    <name type="scientific">Arthrobacter zhaoxinii</name>
    <dbReference type="NCBI Taxonomy" id="2964616"/>
    <lineage>
        <taxon>Bacteria</taxon>
        <taxon>Bacillati</taxon>
        <taxon>Actinomycetota</taxon>
        <taxon>Actinomycetes</taxon>
        <taxon>Micrococcales</taxon>
        <taxon>Micrococcaceae</taxon>
        <taxon>Arthrobacter</taxon>
    </lineage>
</organism>
<dbReference type="PANTHER" id="PTHR47505">
    <property type="entry name" value="DNA UTILIZATION PROTEIN YHGH"/>
    <property type="match status" value="1"/>
</dbReference>
<dbReference type="Proteomes" id="UP001059859">
    <property type="component" value="Chromosome"/>
</dbReference>
<keyword evidence="4" id="KW-0808">Transferase</keyword>
<dbReference type="InterPro" id="IPR000836">
    <property type="entry name" value="PRTase_dom"/>
</dbReference>
<keyword evidence="4" id="KW-0328">Glycosyltransferase</keyword>
<name>A0ABY5YPZ2_9MICC</name>
<comment type="similarity">
    <text evidence="1">Belongs to the ComF/GntX family.</text>
</comment>
<dbReference type="CDD" id="cd06223">
    <property type="entry name" value="PRTases_typeI"/>
    <property type="match status" value="1"/>
</dbReference>
<dbReference type="InterPro" id="IPR051910">
    <property type="entry name" value="ComF/GntX_DNA_util-trans"/>
</dbReference>
<evidence type="ECO:0000313" key="4">
    <source>
        <dbReference type="EMBL" id="UWX96316.1"/>
    </source>
</evidence>
<accession>A0ABY5YPZ2</accession>
<evidence type="ECO:0000256" key="2">
    <source>
        <dbReference type="SAM" id="MobiDB-lite"/>
    </source>
</evidence>
<evidence type="ECO:0000256" key="1">
    <source>
        <dbReference type="ARBA" id="ARBA00008007"/>
    </source>
</evidence>
<dbReference type="PANTHER" id="PTHR47505:SF1">
    <property type="entry name" value="DNA UTILIZATION PROTEIN YHGH"/>
    <property type="match status" value="1"/>
</dbReference>
<gene>
    <name evidence="4" type="ORF">N2K95_11660</name>
</gene>
<dbReference type="Gene3D" id="3.40.50.2020">
    <property type="match status" value="1"/>
</dbReference>
<feature type="region of interest" description="Disordered" evidence="2">
    <location>
        <begin position="207"/>
        <end position="245"/>
    </location>
</feature>
<protein>
    <submittedName>
        <fullName evidence="4">Phosphoribosyltransferase family protein</fullName>
    </submittedName>
</protein>
<reference evidence="4" key="1">
    <citation type="submission" date="2022-09" db="EMBL/GenBank/DDBJ databases">
        <title>Novel species in genus Arthrobacter.</title>
        <authorList>
            <person name="Liu Y."/>
        </authorList>
    </citation>
    <scope>NUCLEOTIDE SEQUENCE</scope>
    <source>
        <strain evidence="4">Zg-Y815</strain>
    </source>
</reference>
<evidence type="ECO:0000259" key="3">
    <source>
        <dbReference type="Pfam" id="PF00156"/>
    </source>
</evidence>
<feature type="compositionally biased region" description="Pro residues" evidence="2">
    <location>
        <begin position="215"/>
        <end position="224"/>
    </location>
</feature>
<dbReference type="RefSeq" id="WP_260651686.1">
    <property type="nucleotide sequence ID" value="NZ_CP104275.1"/>
</dbReference>